<name>A0AAV2CU83_9ROSI</name>
<evidence type="ECO:0000256" key="1">
    <source>
        <dbReference type="ARBA" id="ARBA00002281"/>
    </source>
</evidence>
<sequence length="273" mass="30311">MSLTRLSSSSPPSSKLFHKPIHHRNDSDELDVFEAAKYFSGYNEPIRHHYTTSKNRASSVSRRMSLDTSMSNINDHQQQILKEKTFVNRNGKPYKQPSSPGGRLASFLNTLFHQAAGGSKKKNKKKQPPKLTEEEDEISPCGRKRRSSISYFSRSFADTKSWYSATSSKSEFRRSPPPLCTPTKAGFRTVVCGLNQKPVSGRDSWCLDEKVAKLSSNDGLLLTGCEESKVDDDGGESDASSDLFELQNYDLDAYSSGLPVYETTDVGSITSGK</sequence>
<evidence type="ECO:0008006" key="11">
    <source>
        <dbReference type="Google" id="ProtNLM"/>
    </source>
</evidence>
<evidence type="ECO:0000256" key="5">
    <source>
        <dbReference type="ARBA" id="ARBA00022475"/>
    </source>
</evidence>
<comment type="function">
    <text evidence="1">Involved in auxin transport. Regulator of the auxin signaling pathway.</text>
</comment>
<keyword evidence="7" id="KW-0927">Auxin signaling pathway</keyword>
<dbReference type="EMBL" id="OZ034814">
    <property type="protein sequence ID" value="CAL1360144.1"/>
    <property type="molecule type" value="Genomic_DNA"/>
</dbReference>
<evidence type="ECO:0000313" key="9">
    <source>
        <dbReference type="EMBL" id="CAL1360144.1"/>
    </source>
</evidence>
<keyword evidence="4" id="KW-0813">Transport</keyword>
<feature type="region of interest" description="Disordered" evidence="8">
    <location>
        <begin position="116"/>
        <end position="142"/>
    </location>
</feature>
<accession>A0AAV2CU83</accession>
<gene>
    <name evidence="9" type="ORF">LTRI10_LOCUS7598</name>
</gene>
<keyword evidence="10" id="KW-1185">Reference proteome</keyword>
<evidence type="ECO:0000256" key="7">
    <source>
        <dbReference type="ARBA" id="ARBA00023294"/>
    </source>
</evidence>
<feature type="compositionally biased region" description="Basic residues" evidence="8">
    <location>
        <begin position="119"/>
        <end position="128"/>
    </location>
</feature>
<evidence type="ECO:0000256" key="4">
    <source>
        <dbReference type="ARBA" id="ARBA00022448"/>
    </source>
</evidence>
<dbReference type="GO" id="GO:0009734">
    <property type="term" value="P:auxin-activated signaling pathway"/>
    <property type="evidence" value="ECO:0007669"/>
    <property type="project" value="UniProtKB-KW"/>
</dbReference>
<evidence type="ECO:0000256" key="8">
    <source>
        <dbReference type="SAM" id="MobiDB-lite"/>
    </source>
</evidence>
<evidence type="ECO:0000256" key="2">
    <source>
        <dbReference type="ARBA" id="ARBA00004236"/>
    </source>
</evidence>
<evidence type="ECO:0000313" key="10">
    <source>
        <dbReference type="Proteomes" id="UP001497516"/>
    </source>
</evidence>
<dbReference type="GO" id="GO:0005886">
    <property type="term" value="C:plasma membrane"/>
    <property type="evidence" value="ECO:0007669"/>
    <property type="project" value="UniProtKB-SubCell"/>
</dbReference>
<dbReference type="AlphaFoldDB" id="A0AAV2CU83"/>
<keyword evidence="6" id="KW-0472">Membrane</keyword>
<dbReference type="PANTHER" id="PTHR33541">
    <property type="entry name" value="PROTEIN BIG GRAIN 1-LIKE A-RELATED"/>
    <property type="match status" value="1"/>
</dbReference>
<evidence type="ECO:0000256" key="3">
    <source>
        <dbReference type="ARBA" id="ARBA00010067"/>
    </source>
</evidence>
<organism evidence="9 10">
    <name type="scientific">Linum trigynum</name>
    <dbReference type="NCBI Taxonomy" id="586398"/>
    <lineage>
        <taxon>Eukaryota</taxon>
        <taxon>Viridiplantae</taxon>
        <taxon>Streptophyta</taxon>
        <taxon>Embryophyta</taxon>
        <taxon>Tracheophyta</taxon>
        <taxon>Spermatophyta</taxon>
        <taxon>Magnoliopsida</taxon>
        <taxon>eudicotyledons</taxon>
        <taxon>Gunneridae</taxon>
        <taxon>Pentapetalae</taxon>
        <taxon>rosids</taxon>
        <taxon>fabids</taxon>
        <taxon>Malpighiales</taxon>
        <taxon>Linaceae</taxon>
        <taxon>Linum</taxon>
    </lineage>
</organism>
<proteinExistence type="inferred from homology"/>
<protein>
    <recommendedName>
        <fullName evidence="11">Protein BIG GRAIN 1-like E</fullName>
    </recommendedName>
</protein>
<dbReference type="InterPro" id="IPR039621">
    <property type="entry name" value="BG1-like"/>
</dbReference>
<keyword evidence="5" id="KW-1003">Cell membrane</keyword>
<comment type="subcellular location">
    <subcellularLocation>
        <location evidence="2">Cell membrane</location>
    </subcellularLocation>
</comment>
<feature type="region of interest" description="Disordered" evidence="8">
    <location>
        <begin position="1"/>
        <end position="23"/>
    </location>
</feature>
<dbReference type="Proteomes" id="UP001497516">
    <property type="component" value="Chromosome 10"/>
</dbReference>
<dbReference type="PANTHER" id="PTHR33541:SF11">
    <property type="entry name" value="PROTEIN BIG GRAIN 1-LIKE E"/>
    <property type="match status" value="1"/>
</dbReference>
<comment type="similarity">
    <text evidence="3">Belongs to the BIG GRAIN 1 (BG1) plant protein family.</text>
</comment>
<reference evidence="9 10" key="1">
    <citation type="submission" date="2024-04" db="EMBL/GenBank/DDBJ databases">
        <authorList>
            <person name="Fracassetti M."/>
        </authorList>
    </citation>
    <scope>NUCLEOTIDE SEQUENCE [LARGE SCALE GENOMIC DNA]</scope>
</reference>
<evidence type="ECO:0000256" key="6">
    <source>
        <dbReference type="ARBA" id="ARBA00023136"/>
    </source>
</evidence>